<evidence type="ECO:0000313" key="1">
    <source>
        <dbReference type="EMBL" id="KAJ4462933.1"/>
    </source>
</evidence>
<dbReference type="EMBL" id="JAPMOS010000001">
    <property type="protein sequence ID" value="KAJ4462933.1"/>
    <property type="molecule type" value="Genomic_DNA"/>
</dbReference>
<organism evidence="1 2">
    <name type="scientific">Paratrimastix pyriformis</name>
    <dbReference type="NCBI Taxonomy" id="342808"/>
    <lineage>
        <taxon>Eukaryota</taxon>
        <taxon>Metamonada</taxon>
        <taxon>Preaxostyla</taxon>
        <taxon>Paratrimastigidae</taxon>
        <taxon>Paratrimastix</taxon>
    </lineage>
</organism>
<sequence>MDAIIQQLNAFSNLVLQLHSQVIGFSTKFPPKEDPPPNFEIILGAFTAIRECILCENGPKLESQLIEGTRFLRHVLSLTSSAAWGALNLGWACVRMASEELRKHQTWGRPDDCCQDRNRLAIAIEGAGICKYIMQECQSFVGRLLTNQPTVSGVQGSSRHVIPLGRARSTRVEGNIATLHVSAAEDEDWRTVLRRETHDVAIAQFSAVREFLKEMENIRRDYTLVKDGAFQAE</sequence>
<name>A0ABQ8UWV0_9EUKA</name>
<protein>
    <submittedName>
        <fullName evidence="1">Uncharacterized protein</fullName>
    </submittedName>
</protein>
<accession>A0ABQ8UWV0</accession>
<evidence type="ECO:0000313" key="2">
    <source>
        <dbReference type="Proteomes" id="UP001141327"/>
    </source>
</evidence>
<dbReference type="Proteomes" id="UP001141327">
    <property type="component" value="Unassembled WGS sequence"/>
</dbReference>
<gene>
    <name evidence="1" type="ORF">PAPYR_153</name>
</gene>
<keyword evidence="2" id="KW-1185">Reference proteome</keyword>
<comment type="caution">
    <text evidence="1">The sequence shown here is derived from an EMBL/GenBank/DDBJ whole genome shotgun (WGS) entry which is preliminary data.</text>
</comment>
<reference evidence="1" key="1">
    <citation type="journal article" date="2022" name="bioRxiv">
        <title>Genomics of Preaxostyla Flagellates Illuminates Evolutionary Transitions and the Path Towards Mitochondrial Loss.</title>
        <authorList>
            <person name="Novak L.V.F."/>
            <person name="Treitli S.C."/>
            <person name="Pyrih J."/>
            <person name="Halakuc P."/>
            <person name="Pipaliya S.V."/>
            <person name="Vacek V."/>
            <person name="Brzon O."/>
            <person name="Soukal P."/>
            <person name="Eme L."/>
            <person name="Dacks J.B."/>
            <person name="Karnkowska A."/>
            <person name="Elias M."/>
            <person name="Hampl V."/>
        </authorList>
    </citation>
    <scope>NUCLEOTIDE SEQUENCE</scope>
    <source>
        <strain evidence="1">RCP-MX</strain>
    </source>
</reference>
<proteinExistence type="predicted"/>